<evidence type="ECO:0000313" key="1">
    <source>
        <dbReference type="EMBL" id="TFD95652.1"/>
    </source>
</evidence>
<gene>
    <name evidence="1" type="ORF">E2605_12520</name>
</gene>
<organism evidence="1 2">
    <name type="scientific">Dysgonomonas capnocytophagoides</name>
    <dbReference type="NCBI Taxonomy" id="45254"/>
    <lineage>
        <taxon>Bacteria</taxon>
        <taxon>Pseudomonadati</taxon>
        <taxon>Bacteroidota</taxon>
        <taxon>Bacteroidia</taxon>
        <taxon>Bacteroidales</taxon>
        <taxon>Dysgonomonadaceae</taxon>
        <taxon>Dysgonomonas</taxon>
    </lineage>
</organism>
<reference evidence="1 2" key="1">
    <citation type="submission" date="2019-03" db="EMBL/GenBank/DDBJ databases">
        <title>San Antonio Military Medical Center submission to MRSN (WRAIR), pending publication.</title>
        <authorList>
            <person name="Blyth D.M."/>
            <person name="Mccarthy S.L."/>
            <person name="Schall S.E."/>
            <person name="Stam J.A."/>
            <person name="Ong A.C."/>
            <person name="Mcgann P.T."/>
        </authorList>
    </citation>
    <scope>NUCLEOTIDE SEQUENCE [LARGE SCALE GENOMIC DNA]</scope>
    <source>
        <strain evidence="1 2">MRSN571793</strain>
    </source>
</reference>
<keyword evidence="2" id="KW-1185">Reference proteome</keyword>
<dbReference type="EMBL" id="SOML01000007">
    <property type="protein sequence ID" value="TFD95652.1"/>
    <property type="molecule type" value="Genomic_DNA"/>
</dbReference>
<dbReference type="Proteomes" id="UP000297861">
    <property type="component" value="Unassembled WGS sequence"/>
</dbReference>
<evidence type="ECO:0000313" key="2">
    <source>
        <dbReference type="Proteomes" id="UP000297861"/>
    </source>
</evidence>
<comment type="caution">
    <text evidence="1">The sequence shown here is derived from an EMBL/GenBank/DDBJ whole genome shotgun (WGS) entry which is preliminary data.</text>
</comment>
<dbReference type="RefSeq" id="WP_134436671.1">
    <property type="nucleotide sequence ID" value="NZ_JAWZLG010000074.1"/>
</dbReference>
<name>A0A4Y8L2B4_9BACT</name>
<proteinExistence type="predicted"/>
<protein>
    <submittedName>
        <fullName evidence="1">Uncharacterized protein</fullName>
    </submittedName>
</protein>
<accession>A0A4Y8L2B4</accession>
<sequence length="186" mass="21398">MNQLDIIVTLLKYFSKFVKKEVRQKQFVAPDGSRQKGYEELEAEIMSIPEDLVIDDIDLFVLSANEKMVSDNMRNADKIALYVEYGAFTYNPTVMEGVREKLAVHVTFPYTIANNDLINENLLMNRMHNILCSILDQMQQDQNELDFCGNRKLIDFPAELVAIDPPLFYDRAGWMAIFDSTDTNLA</sequence>
<dbReference type="AlphaFoldDB" id="A0A4Y8L2B4"/>
<dbReference type="OrthoDB" id="1100337at2"/>